<dbReference type="Proteomes" id="UP000824469">
    <property type="component" value="Unassembled WGS sequence"/>
</dbReference>
<gene>
    <name evidence="1" type="ORF">KI387_021053</name>
</gene>
<feature type="non-terminal residue" evidence="1">
    <location>
        <position position="57"/>
    </location>
</feature>
<name>A0AA38G9F1_TAXCH</name>
<evidence type="ECO:0000313" key="2">
    <source>
        <dbReference type="Proteomes" id="UP000824469"/>
    </source>
</evidence>
<keyword evidence="2" id="KW-1185">Reference proteome</keyword>
<organism evidence="1 2">
    <name type="scientific">Taxus chinensis</name>
    <name type="common">Chinese yew</name>
    <name type="synonym">Taxus wallichiana var. chinensis</name>
    <dbReference type="NCBI Taxonomy" id="29808"/>
    <lineage>
        <taxon>Eukaryota</taxon>
        <taxon>Viridiplantae</taxon>
        <taxon>Streptophyta</taxon>
        <taxon>Embryophyta</taxon>
        <taxon>Tracheophyta</taxon>
        <taxon>Spermatophyta</taxon>
        <taxon>Pinopsida</taxon>
        <taxon>Pinidae</taxon>
        <taxon>Conifers II</taxon>
        <taxon>Cupressales</taxon>
        <taxon>Taxaceae</taxon>
        <taxon>Taxus</taxon>
    </lineage>
</organism>
<dbReference type="EMBL" id="JAHRHJ020000004">
    <property type="protein sequence ID" value="KAH9319284.1"/>
    <property type="molecule type" value="Genomic_DNA"/>
</dbReference>
<feature type="non-terminal residue" evidence="1">
    <location>
        <position position="1"/>
    </location>
</feature>
<proteinExistence type="predicted"/>
<accession>A0AA38G9F1</accession>
<protein>
    <submittedName>
        <fullName evidence="1">Uncharacterized protein</fullName>
    </submittedName>
</protein>
<reference evidence="1 2" key="1">
    <citation type="journal article" date="2021" name="Nat. Plants">
        <title>The Taxus genome provides insights into paclitaxel biosynthesis.</title>
        <authorList>
            <person name="Xiong X."/>
            <person name="Gou J."/>
            <person name="Liao Q."/>
            <person name="Li Y."/>
            <person name="Zhou Q."/>
            <person name="Bi G."/>
            <person name="Li C."/>
            <person name="Du R."/>
            <person name="Wang X."/>
            <person name="Sun T."/>
            <person name="Guo L."/>
            <person name="Liang H."/>
            <person name="Lu P."/>
            <person name="Wu Y."/>
            <person name="Zhang Z."/>
            <person name="Ro D.K."/>
            <person name="Shang Y."/>
            <person name="Huang S."/>
            <person name="Yan J."/>
        </authorList>
    </citation>
    <scope>NUCLEOTIDE SEQUENCE [LARGE SCALE GENOMIC DNA]</scope>
    <source>
        <strain evidence="1">Ta-2019</strain>
    </source>
</reference>
<comment type="caution">
    <text evidence="1">The sequence shown here is derived from an EMBL/GenBank/DDBJ whole genome shotgun (WGS) entry which is preliminary data.</text>
</comment>
<sequence length="57" mass="6489">SGRKAQFYCRLQDQKSKAHYWRVLHGRKQRKGVQGTEILHTTFSVGVKGCVPAPYEG</sequence>
<evidence type="ECO:0000313" key="1">
    <source>
        <dbReference type="EMBL" id="KAH9319284.1"/>
    </source>
</evidence>
<dbReference type="AlphaFoldDB" id="A0AA38G9F1"/>